<dbReference type="Pfam" id="PF03682">
    <property type="entry name" value="UPF0158"/>
    <property type="match status" value="1"/>
</dbReference>
<sequence>MESVGPKPPSPLEIFLYIEPHSSRDGFRVMEDYVAGLPAGEAGRALARVLRLPKPFRSFKDTLFDFPEEREAWLAFQGQRQRQAAIRILEANQVPWVEVSWPKEN</sequence>
<evidence type="ECO:0000313" key="2">
    <source>
        <dbReference type="Proteomes" id="UP001371305"/>
    </source>
</evidence>
<evidence type="ECO:0000313" key="1">
    <source>
        <dbReference type="EMBL" id="MEK7949627.1"/>
    </source>
</evidence>
<dbReference type="EMBL" id="JBBUKT010000001">
    <property type="protein sequence ID" value="MEK7949627.1"/>
    <property type="molecule type" value="Genomic_DNA"/>
</dbReference>
<dbReference type="RefSeq" id="WP_341403046.1">
    <property type="nucleotide sequence ID" value="NZ_JBBUKT010000001.1"/>
</dbReference>
<protein>
    <submittedName>
        <fullName evidence="1">UPF0158 family protein</fullName>
    </submittedName>
</protein>
<proteinExistence type="predicted"/>
<dbReference type="InterPro" id="IPR005361">
    <property type="entry name" value="UPF0158"/>
</dbReference>
<gene>
    <name evidence="1" type="ORF">WKV53_03930</name>
</gene>
<comment type="caution">
    <text evidence="1">The sequence shown here is derived from an EMBL/GenBank/DDBJ whole genome shotgun (WGS) entry which is preliminary data.</text>
</comment>
<keyword evidence="2" id="KW-1185">Reference proteome</keyword>
<name>A0ABU9AS32_9BACT</name>
<organism evidence="1 2">
    <name type="scientific">Luteolibacter soli</name>
    <dbReference type="NCBI Taxonomy" id="3135280"/>
    <lineage>
        <taxon>Bacteria</taxon>
        <taxon>Pseudomonadati</taxon>
        <taxon>Verrucomicrobiota</taxon>
        <taxon>Verrucomicrobiia</taxon>
        <taxon>Verrucomicrobiales</taxon>
        <taxon>Verrucomicrobiaceae</taxon>
        <taxon>Luteolibacter</taxon>
    </lineage>
</organism>
<reference evidence="1 2" key="1">
    <citation type="submission" date="2024-04" db="EMBL/GenBank/DDBJ databases">
        <title>Luteolibacter sp. isolated from soil.</title>
        <authorList>
            <person name="An J."/>
        </authorList>
    </citation>
    <scope>NUCLEOTIDE SEQUENCE [LARGE SCALE GENOMIC DNA]</scope>
    <source>
        <strain evidence="1 2">Y139</strain>
    </source>
</reference>
<accession>A0ABU9AS32</accession>
<dbReference type="Proteomes" id="UP001371305">
    <property type="component" value="Unassembled WGS sequence"/>
</dbReference>